<dbReference type="AlphaFoldDB" id="A0A161WEA1"/>
<keyword evidence="2" id="KW-1185">Reference proteome</keyword>
<comment type="caution">
    <text evidence="1">The sequence shown here is derived from an EMBL/GenBank/DDBJ whole genome shotgun (WGS) entry which is preliminary data.</text>
</comment>
<evidence type="ECO:0000313" key="2">
    <source>
        <dbReference type="Proteomes" id="UP000076584"/>
    </source>
</evidence>
<accession>A0A161WEA1</accession>
<dbReference type="EMBL" id="LFIW01001347">
    <property type="protein sequence ID" value="KZL82718.1"/>
    <property type="molecule type" value="Genomic_DNA"/>
</dbReference>
<feature type="non-terminal residue" evidence="1">
    <location>
        <position position="1"/>
    </location>
</feature>
<organism evidence="1 2">
    <name type="scientific">Colletotrichum incanum</name>
    <name type="common">Soybean anthracnose fungus</name>
    <dbReference type="NCBI Taxonomy" id="1573173"/>
    <lineage>
        <taxon>Eukaryota</taxon>
        <taxon>Fungi</taxon>
        <taxon>Dikarya</taxon>
        <taxon>Ascomycota</taxon>
        <taxon>Pezizomycotina</taxon>
        <taxon>Sordariomycetes</taxon>
        <taxon>Hypocreomycetidae</taxon>
        <taxon>Glomerellales</taxon>
        <taxon>Glomerellaceae</taxon>
        <taxon>Colletotrichum</taxon>
        <taxon>Colletotrichum spaethianum species complex</taxon>
    </lineage>
</organism>
<name>A0A161WEA1_COLIC</name>
<gene>
    <name evidence="1" type="ORF">CI238_13630</name>
</gene>
<sequence length="37" mass="4598">LFTRKSRATPRRLRARRRKGRALLRLKSFRERPMLVF</sequence>
<feature type="non-terminal residue" evidence="1">
    <location>
        <position position="37"/>
    </location>
</feature>
<protein>
    <submittedName>
        <fullName evidence="1">Uncharacterized protein</fullName>
    </submittedName>
</protein>
<dbReference type="Proteomes" id="UP000076584">
    <property type="component" value="Unassembled WGS sequence"/>
</dbReference>
<evidence type="ECO:0000313" key="1">
    <source>
        <dbReference type="EMBL" id="KZL82718.1"/>
    </source>
</evidence>
<reference evidence="1 2" key="1">
    <citation type="submission" date="2015-06" db="EMBL/GenBank/DDBJ databases">
        <title>Survival trade-offs in plant roots during colonization by closely related pathogenic and mutualistic fungi.</title>
        <authorList>
            <person name="Hacquard S."/>
            <person name="Kracher B."/>
            <person name="Hiruma K."/>
            <person name="Weinman A."/>
            <person name="Muench P."/>
            <person name="Garrido Oter R."/>
            <person name="Ver Loren van Themaat E."/>
            <person name="Dallerey J.-F."/>
            <person name="Damm U."/>
            <person name="Henrissat B."/>
            <person name="Lespinet O."/>
            <person name="Thon M."/>
            <person name="Kemen E."/>
            <person name="McHardy A.C."/>
            <person name="Schulze-Lefert P."/>
            <person name="O'Connell R.J."/>
        </authorList>
    </citation>
    <scope>NUCLEOTIDE SEQUENCE [LARGE SCALE GENOMIC DNA]</scope>
    <source>
        <strain evidence="1 2">MAFF 238704</strain>
    </source>
</reference>
<proteinExistence type="predicted"/>